<dbReference type="EMBL" id="MT263755">
    <property type="protein sequence ID" value="QNI18031.1"/>
    <property type="molecule type" value="Genomic_DNA"/>
</dbReference>
<geneLocation type="plasmid" evidence="1">
    <name>pECCH138-1</name>
</geneLocation>
<sequence length="100" mass="11764">MCLLFTSFPDTSPGDVRTWFKFTVLAICIQETGYQLRCCRRYCHSLIFFSRLQEMTHSKNSHLLMDTVSTVRYVKSGKFWRVSDSIFKSPLLFFGMCQQL</sequence>
<keyword evidence="1" id="KW-0614">Plasmid</keyword>
<reference evidence="1" key="1">
    <citation type="submission" date="2020-03" db="EMBL/GenBank/DDBJ databases">
        <title>Escherichia coli strain CH138 plasmid pECCH138-1 complete.</title>
        <authorList>
            <person name="Dozois C.M."/>
            <person name="Houle S."/>
        </authorList>
    </citation>
    <scope>NUCLEOTIDE SEQUENCE</scope>
    <source>
        <strain evidence="1">CH138</strain>
        <plasmid evidence="1">pECCH138-1</plasmid>
    </source>
</reference>
<dbReference type="AlphaFoldDB" id="A0A7G8AEJ0"/>
<name>A0A7G8AEJ0_ECOLX</name>
<organism evidence="1">
    <name type="scientific">Escherichia coli O1:H7</name>
    <dbReference type="NCBI Taxonomy" id="2079151"/>
    <lineage>
        <taxon>Bacteria</taxon>
        <taxon>Pseudomonadati</taxon>
        <taxon>Pseudomonadota</taxon>
        <taxon>Gammaproteobacteria</taxon>
        <taxon>Enterobacterales</taxon>
        <taxon>Enterobacteriaceae</taxon>
        <taxon>Escherichia</taxon>
    </lineage>
</organism>
<evidence type="ECO:0000313" key="1">
    <source>
        <dbReference type="EMBL" id="QNI18031.1"/>
    </source>
</evidence>
<protein>
    <submittedName>
        <fullName evidence="1">Uncharacterized protein</fullName>
    </submittedName>
</protein>
<accession>A0A7G8AEJ0</accession>
<proteinExistence type="predicted"/>